<dbReference type="EMBL" id="JAWJZB010000001">
    <property type="protein sequence ID" value="MDV5087500.1"/>
    <property type="molecule type" value="Genomic_DNA"/>
</dbReference>
<dbReference type="RefSeq" id="WP_317329340.1">
    <property type="nucleotide sequence ID" value="NZ_JAWJZA010000017.1"/>
</dbReference>
<reference evidence="1 2" key="1">
    <citation type="submission" date="2023-10" db="EMBL/GenBank/DDBJ databases">
        <title>Veillonella sp. nov., isolated from a pig farm feces dump.</title>
        <authorList>
            <person name="Chang Y.-H."/>
        </authorList>
    </citation>
    <scope>NUCLEOTIDE SEQUENCE [LARGE SCALE GENOMIC DNA]</scope>
    <source>
        <strain evidence="1 2">YH-vei2233</strain>
    </source>
</reference>
<organism evidence="1 2">
    <name type="scientific">Veillonella absiana</name>
    <dbReference type="NCBI Taxonomy" id="3079305"/>
    <lineage>
        <taxon>Bacteria</taxon>
        <taxon>Bacillati</taxon>
        <taxon>Bacillota</taxon>
        <taxon>Negativicutes</taxon>
        <taxon>Veillonellales</taxon>
        <taxon>Veillonellaceae</taxon>
        <taxon>Veillonella</taxon>
    </lineage>
</organism>
<sequence length="183" mass="20985">MKVSKQYPNLDIRMTGGSHEELYEDMMNKSIDLALNDQWRAFNSNFNNDLIVSAPSYMEVATGYMDKDTVEIPDISDLSAILICTLMTQVHEEDYYRKVLGFTGAFLVARNLEEARMLVASGRGFLLIDQVGTLMNPIANIKRVPVYSEGRPLERNYCFFNPLENTNEYVKPFTDTFKELLNK</sequence>
<evidence type="ECO:0000313" key="1">
    <source>
        <dbReference type="EMBL" id="MDV5087500.1"/>
    </source>
</evidence>
<accession>A0ABU3Z6G5</accession>
<name>A0ABU3Z6G5_9FIRM</name>
<protein>
    <recommendedName>
        <fullName evidence="3">LysR substrate binding domain protein</fullName>
    </recommendedName>
</protein>
<keyword evidence="2" id="KW-1185">Reference proteome</keyword>
<evidence type="ECO:0000313" key="2">
    <source>
        <dbReference type="Proteomes" id="UP001272515"/>
    </source>
</evidence>
<dbReference type="Gene3D" id="3.40.190.10">
    <property type="entry name" value="Periplasmic binding protein-like II"/>
    <property type="match status" value="2"/>
</dbReference>
<comment type="caution">
    <text evidence="1">The sequence shown here is derived from an EMBL/GenBank/DDBJ whole genome shotgun (WGS) entry which is preliminary data.</text>
</comment>
<gene>
    <name evidence="1" type="ORF">RVY80_01350</name>
</gene>
<dbReference type="Proteomes" id="UP001272515">
    <property type="component" value="Unassembled WGS sequence"/>
</dbReference>
<proteinExistence type="predicted"/>
<evidence type="ECO:0008006" key="3">
    <source>
        <dbReference type="Google" id="ProtNLM"/>
    </source>
</evidence>
<dbReference type="SUPFAM" id="SSF53850">
    <property type="entry name" value="Periplasmic binding protein-like II"/>
    <property type="match status" value="1"/>
</dbReference>